<keyword evidence="3" id="KW-1185">Reference proteome</keyword>
<feature type="compositionally biased region" description="Polar residues" evidence="1">
    <location>
        <begin position="1"/>
        <end position="16"/>
    </location>
</feature>
<feature type="compositionally biased region" description="Polar residues" evidence="1">
    <location>
        <begin position="23"/>
        <end position="32"/>
    </location>
</feature>
<gene>
    <name evidence="2" type="ORF">D187_001724</name>
</gene>
<dbReference type="EMBL" id="ANAH02000012">
    <property type="protein sequence ID" value="EPX60570.1"/>
    <property type="molecule type" value="Genomic_DNA"/>
</dbReference>
<dbReference type="RefSeq" id="WP_020918201.1">
    <property type="nucleotide sequence ID" value="NZ_ANAH02000012.1"/>
</dbReference>
<name>S9P816_CYSF2</name>
<feature type="compositionally biased region" description="Polar residues" evidence="1">
    <location>
        <begin position="90"/>
        <end position="103"/>
    </location>
</feature>
<feature type="compositionally biased region" description="Polar residues" evidence="1">
    <location>
        <begin position="51"/>
        <end position="65"/>
    </location>
</feature>
<dbReference type="AlphaFoldDB" id="S9P816"/>
<evidence type="ECO:0000313" key="2">
    <source>
        <dbReference type="EMBL" id="EPX60570.1"/>
    </source>
</evidence>
<organism evidence="2 3">
    <name type="scientific">Cystobacter fuscus (strain ATCC 25194 / DSM 2262 / NBRC 100088 / M29)</name>
    <dbReference type="NCBI Taxonomy" id="1242864"/>
    <lineage>
        <taxon>Bacteria</taxon>
        <taxon>Pseudomonadati</taxon>
        <taxon>Myxococcota</taxon>
        <taxon>Myxococcia</taxon>
        <taxon>Myxococcales</taxon>
        <taxon>Cystobacterineae</taxon>
        <taxon>Archangiaceae</taxon>
        <taxon>Cystobacter</taxon>
    </lineage>
</organism>
<accession>S9P816</accession>
<reference evidence="2" key="1">
    <citation type="submission" date="2013-05" db="EMBL/GenBank/DDBJ databases">
        <title>Genome assembly of Cystobacter fuscus DSM 2262.</title>
        <authorList>
            <person name="Sharma G."/>
            <person name="Khatri I."/>
            <person name="Kaur C."/>
            <person name="Mayilraj S."/>
            <person name="Subramanian S."/>
        </authorList>
    </citation>
    <scope>NUCLEOTIDE SEQUENCE [LARGE SCALE GENOMIC DNA]</scope>
    <source>
        <strain evidence="2">DSM 2262</strain>
    </source>
</reference>
<feature type="region of interest" description="Disordered" evidence="1">
    <location>
        <begin position="1"/>
        <end position="103"/>
    </location>
</feature>
<evidence type="ECO:0000313" key="3">
    <source>
        <dbReference type="Proteomes" id="UP000011682"/>
    </source>
</evidence>
<evidence type="ECO:0000256" key="1">
    <source>
        <dbReference type="SAM" id="MobiDB-lite"/>
    </source>
</evidence>
<dbReference type="Proteomes" id="UP000011682">
    <property type="component" value="Unassembled WGS sequence"/>
</dbReference>
<protein>
    <submittedName>
        <fullName evidence="2">Uncharacterized protein</fullName>
    </submittedName>
</protein>
<sequence length="318" mass="30761">MEKPTTNSAQVAQALSGSGGTSGTVHPSTVHGSFQHALAQAQEADKPPATAQGSSTGKPSATASTEKPPATASTEKPPATASTEKPPATAQASSTGKPSTMGKLNQLASSALNGLSHAANFADTAVQGSHLASNLMGSVSHLASSLMGGVNHLTSSLTGGGSTHATHGFEGTHQAPGYGHGGAVEHGATHAASHSHPANLAHSASSAFETGHALLGNASTLAGLLQGGSGALAKAAGRFAPGLNILMAGMDAANAAKTFMSPNATLGQKLNSGITAMGSIAAATNIPVLAQAGATAAAISSLAPLMGSSHGHRPHVGG</sequence>
<proteinExistence type="predicted"/>
<comment type="caution">
    <text evidence="2">The sequence shown here is derived from an EMBL/GenBank/DDBJ whole genome shotgun (WGS) entry which is preliminary data.</text>
</comment>